<dbReference type="PANTHER" id="PTHR42973">
    <property type="entry name" value="BINDING OXIDOREDUCTASE, PUTATIVE (AFU_ORTHOLOGUE AFUA_1G17690)-RELATED"/>
    <property type="match status" value="1"/>
</dbReference>
<evidence type="ECO:0000259" key="6">
    <source>
        <dbReference type="PROSITE" id="PS51387"/>
    </source>
</evidence>
<evidence type="ECO:0000313" key="7">
    <source>
        <dbReference type="EMBL" id="KAA8632523.1"/>
    </source>
</evidence>
<feature type="chain" id="PRO_5035734544" description="FAD-binding PCMH-type domain-containing protein" evidence="5">
    <location>
        <begin position="24"/>
        <end position="508"/>
    </location>
</feature>
<sequence>MLSSPRTGLLAAVLLSLSSLVSSAPTTASSSSDTCTTIASTSTIDVANRFELPYTLEQSHYWSSSTVAIKPACIIFPKSAAEVSAIIKVLTQNNETFAIKSGGHSPNNYFASVSGGPLISTSKMDQVLLDPTTGIVNIGPGNRLDKIAKKLDGTGWTFSGGRVGNVGVGGLVLNGGLSYLSAQYGFAASSVLEYEIVLADGTITTASATRNPDLFKALKGGGNNFGVVTAYITQAYKQGDIWGGNAVFLRSKENDAKMLRAVRDFTEYCEDDKAAVIVTAERAVIGAVDLWILFLFYDGPEPPKEVFKNFTDIGAVLNTARKRSFSDMMAWSNWVVLPGVNVLGGTETIPLPSAGNAETVLGNIHEHWRDITTANLGVGSFVASIAYQPVPKRIVQKARERSPDLIDMDDSVDRLIMEVNFMFLLPSDYEKMQGVMEETYSGIREKIVGWQKDGTLADAYVPILMSYGNSQQDYFARLKPESRALAKSVASKVDPKGLFRDRTGGWKP</sequence>
<organism evidence="7 8">
    <name type="scientific">Sordaria macrospora</name>
    <dbReference type="NCBI Taxonomy" id="5147"/>
    <lineage>
        <taxon>Eukaryota</taxon>
        <taxon>Fungi</taxon>
        <taxon>Dikarya</taxon>
        <taxon>Ascomycota</taxon>
        <taxon>Pezizomycotina</taxon>
        <taxon>Sordariomycetes</taxon>
        <taxon>Sordariomycetidae</taxon>
        <taxon>Sordariales</taxon>
        <taxon>Sordariaceae</taxon>
        <taxon>Sordaria</taxon>
    </lineage>
</organism>
<evidence type="ECO:0000256" key="2">
    <source>
        <dbReference type="ARBA" id="ARBA00022630"/>
    </source>
</evidence>
<evidence type="ECO:0000256" key="5">
    <source>
        <dbReference type="SAM" id="SignalP"/>
    </source>
</evidence>
<dbReference type="EMBL" id="NMPR01000053">
    <property type="protein sequence ID" value="KAA8632523.1"/>
    <property type="molecule type" value="Genomic_DNA"/>
</dbReference>
<dbReference type="InterPro" id="IPR016169">
    <property type="entry name" value="FAD-bd_PCMH_sub2"/>
</dbReference>
<dbReference type="InterPro" id="IPR050416">
    <property type="entry name" value="FAD-linked_Oxidoreductase"/>
</dbReference>
<feature type="domain" description="FAD-binding PCMH-type" evidence="6">
    <location>
        <begin position="67"/>
        <end position="238"/>
    </location>
</feature>
<reference evidence="7 8" key="1">
    <citation type="submission" date="2017-07" db="EMBL/GenBank/DDBJ databases">
        <title>Genome sequence of the Sordaria macrospora wild type strain R19027.</title>
        <authorList>
            <person name="Nowrousian M."/>
            <person name="Teichert I."/>
            <person name="Kueck U."/>
        </authorList>
    </citation>
    <scope>NUCLEOTIDE SEQUENCE [LARGE SCALE GENOMIC DNA]</scope>
    <source>
        <strain evidence="7 8">R19027</strain>
        <tissue evidence="7">Mycelium</tissue>
    </source>
</reference>
<comment type="similarity">
    <text evidence="1">Belongs to the oxygen-dependent FAD-linked oxidoreductase family.</text>
</comment>
<name>A0A8S8ZR65_SORMA</name>
<dbReference type="InterPro" id="IPR016166">
    <property type="entry name" value="FAD-bd_PCMH"/>
</dbReference>
<dbReference type="Proteomes" id="UP000433876">
    <property type="component" value="Unassembled WGS sequence"/>
</dbReference>
<evidence type="ECO:0000313" key="8">
    <source>
        <dbReference type="Proteomes" id="UP000433876"/>
    </source>
</evidence>
<dbReference type="GO" id="GO:0016491">
    <property type="term" value="F:oxidoreductase activity"/>
    <property type="evidence" value="ECO:0007669"/>
    <property type="project" value="UniProtKB-KW"/>
</dbReference>
<dbReference type="Gene3D" id="3.30.465.10">
    <property type="match status" value="1"/>
</dbReference>
<evidence type="ECO:0000256" key="3">
    <source>
        <dbReference type="ARBA" id="ARBA00022827"/>
    </source>
</evidence>
<keyword evidence="3" id="KW-0274">FAD</keyword>
<dbReference type="InterPro" id="IPR036318">
    <property type="entry name" value="FAD-bd_PCMH-like_sf"/>
</dbReference>
<dbReference type="Pfam" id="PF01565">
    <property type="entry name" value="FAD_binding_4"/>
    <property type="match status" value="1"/>
</dbReference>
<dbReference type="VEuPathDB" id="FungiDB:SMAC_05704"/>
<evidence type="ECO:0000256" key="4">
    <source>
        <dbReference type="ARBA" id="ARBA00023002"/>
    </source>
</evidence>
<accession>A0A8S8ZR65</accession>
<dbReference type="InterPro" id="IPR006094">
    <property type="entry name" value="Oxid_FAD_bind_N"/>
</dbReference>
<dbReference type="AlphaFoldDB" id="A0A8S8ZR65"/>
<dbReference type="GO" id="GO:0071949">
    <property type="term" value="F:FAD binding"/>
    <property type="evidence" value="ECO:0007669"/>
    <property type="project" value="InterPro"/>
</dbReference>
<keyword evidence="5" id="KW-0732">Signal</keyword>
<proteinExistence type="inferred from homology"/>
<dbReference type="PANTHER" id="PTHR42973:SF13">
    <property type="entry name" value="FAD-BINDING PCMH-TYPE DOMAIN-CONTAINING PROTEIN"/>
    <property type="match status" value="1"/>
</dbReference>
<feature type="signal peptide" evidence="5">
    <location>
        <begin position="1"/>
        <end position="23"/>
    </location>
</feature>
<evidence type="ECO:0000256" key="1">
    <source>
        <dbReference type="ARBA" id="ARBA00005466"/>
    </source>
</evidence>
<comment type="caution">
    <text evidence="7">The sequence shown here is derived from an EMBL/GenBank/DDBJ whole genome shotgun (WGS) entry which is preliminary data.</text>
</comment>
<keyword evidence="2" id="KW-0285">Flavoprotein</keyword>
<protein>
    <recommendedName>
        <fullName evidence="6">FAD-binding PCMH-type domain-containing protein</fullName>
    </recommendedName>
</protein>
<gene>
    <name evidence="7" type="ORF">SMACR_05704</name>
</gene>
<dbReference type="PROSITE" id="PS51387">
    <property type="entry name" value="FAD_PCMH"/>
    <property type="match status" value="1"/>
</dbReference>
<dbReference type="SUPFAM" id="SSF56176">
    <property type="entry name" value="FAD-binding/transporter-associated domain-like"/>
    <property type="match status" value="1"/>
</dbReference>
<keyword evidence="4" id="KW-0560">Oxidoreductase</keyword>
<dbReference type="OMA" id="MSAQYGW"/>